<dbReference type="EMBL" id="BRXZ01008476">
    <property type="protein sequence ID" value="GMI26860.1"/>
    <property type="molecule type" value="Genomic_DNA"/>
</dbReference>
<dbReference type="OrthoDB" id="194949at2759"/>
<feature type="region of interest" description="Disordered" evidence="1">
    <location>
        <begin position="1"/>
        <end position="55"/>
    </location>
</feature>
<evidence type="ECO:0000313" key="3">
    <source>
        <dbReference type="Proteomes" id="UP001165082"/>
    </source>
</evidence>
<name>A0A9W7L486_9STRA</name>
<dbReference type="AlphaFoldDB" id="A0A9W7L486"/>
<evidence type="ECO:0000256" key="1">
    <source>
        <dbReference type="SAM" id="MobiDB-lite"/>
    </source>
</evidence>
<protein>
    <submittedName>
        <fullName evidence="2">Uncharacterized protein</fullName>
    </submittedName>
</protein>
<proteinExistence type="predicted"/>
<dbReference type="Proteomes" id="UP001165082">
    <property type="component" value="Unassembled WGS sequence"/>
</dbReference>
<comment type="caution">
    <text evidence="2">The sequence shown here is derived from an EMBL/GenBank/DDBJ whole genome shotgun (WGS) entry which is preliminary data.</text>
</comment>
<gene>
    <name evidence="2" type="ORF">TrRE_jg12176</name>
</gene>
<reference evidence="2" key="1">
    <citation type="submission" date="2022-07" db="EMBL/GenBank/DDBJ databases">
        <title>Genome analysis of Parmales, a sister group of diatoms, reveals the evolutionary specialization of diatoms from phago-mixotrophs to photoautotrophs.</title>
        <authorList>
            <person name="Ban H."/>
            <person name="Sato S."/>
            <person name="Yoshikawa S."/>
            <person name="Kazumasa Y."/>
            <person name="Nakamura Y."/>
            <person name="Ichinomiya M."/>
            <person name="Saitoh K."/>
            <person name="Sato N."/>
            <person name="Blanc-Mathieu R."/>
            <person name="Endo H."/>
            <person name="Kuwata A."/>
            <person name="Ogata H."/>
        </authorList>
    </citation>
    <scope>NUCLEOTIDE SEQUENCE</scope>
</reference>
<feature type="non-terminal residue" evidence="2">
    <location>
        <position position="173"/>
    </location>
</feature>
<accession>A0A9W7L486</accession>
<keyword evidence="3" id="KW-1185">Reference proteome</keyword>
<organism evidence="2 3">
    <name type="scientific">Triparma retinervis</name>
    <dbReference type="NCBI Taxonomy" id="2557542"/>
    <lineage>
        <taxon>Eukaryota</taxon>
        <taxon>Sar</taxon>
        <taxon>Stramenopiles</taxon>
        <taxon>Ochrophyta</taxon>
        <taxon>Bolidophyceae</taxon>
        <taxon>Parmales</taxon>
        <taxon>Triparmaceae</taxon>
        <taxon>Triparma</taxon>
    </lineage>
</organism>
<sequence length="173" mass="19520">MHELVRGRFQKRHVGTSDKAWGRMARKVSVNDLPPSKTSPEHVPTLQKNHPSVDQEPTASAYMDAMRTITDPESHVKSIEEELQETVAAALGKSGAKVANAIQECEHLRSEILEVGATEEKLENYESLRKKAYHYRWELTIHRQACGFVSGNYKLIEDLYKIPPKIGDSPKAK</sequence>
<evidence type="ECO:0000313" key="2">
    <source>
        <dbReference type="EMBL" id="GMI26860.1"/>
    </source>
</evidence>
<feature type="compositionally biased region" description="Polar residues" evidence="1">
    <location>
        <begin position="46"/>
        <end position="55"/>
    </location>
</feature>